<dbReference type="InterPro" id="IPR025662">
    <property type="entry name" value="Sigma_54_int_dom_ATP-bd_1"/>
</dbReference>
<dbReference type="CDD" id="cd00009">
    <property type="entry name" value="AAA"/>
    <property type="match status" value="1"/>
</dbReference>
<proteinExistence type="predicted"/>
<dbReference type="InterPro" id="IPR058031">
    <property type="entry name" value="AAA_lid_NorR"/>
</dbReference>
<accession>A0A220VEL2</accession>
<dbReference type="KEGG" id="pmai:CF386_06200"/>
<dbReference type="InterPro" id="IPR003593">
    <property type="entry name" value="AAA+_ATPase"/>
</dbReference>
<evidence type="ECO:0000259" key="11">
    <source>
        <dbReference type="PROSITE" id="PS50045"/>
    </source>
</evidence>
<dbReference type="Proteomes" id="UP000242175">
    <property type="component" value="Chromosome large"/>
</dbReference>
<evidence type="ECO:0000313" key="12">
    <source>
        <dbReference type="EMBL" id="ASK78622.1"/>
    </source>
</evidence>
<keyword evidence="9" id="KW-0804">Transcription</keyword>
<evidence type="ECO:0000256" key="4">
    <source>
        <dbReference type="ARBA" id="ARBA00022741"/>
    </source>
</evidence>
<evidence type="ECO:0000256" key="10">
    <source>
        <dbReference type="ARBA" id="ARBA00029500"/>
    </source>
</evidence>
<dbReference type="SUPFAM" id="SSF52540">
    <property type="entry name" value="P-loop containing nucleoside triphosphate hydrolases"/>
    <property type="match status" value="1"/>
</dbReference>
<keyword evidence="3" id="KW-0678">Repressor</keyword>
<dbReference type="AlphaFoldDB" id="A0A220VEL2"/>
<dbReference type="PANTHER" id="PTHR32071:SF3">
    <property type="entry name" value="HTH-TYPE TRANSCRIPTIONAL REGULATORY PROTEIN TYRR"/>
    <property type="match status" value="1"/>
</dbReference>
<dbReference type="InterPro" id="IPR009057">
    <property type="entry name" value="Homeodomain-like_sf"/>
</dbReference>
<feature type="domain" description="Sigma-54 factor interaction" evidence="11">
    <location>
        <begin position="207"/>
        <end position="434"/>
    </location>
</feature>
<evidence type="ECO:0000256" key="8">
    <source>
        <dbReference type="ARBA" id="ARBA00023125"/>
    </source>
</evidence>
<keyword evidence="13" id="KW-1185">Reference proteome</keyword>
<keyword evidence="5" id="KW-0058">Aromatic hydrocarbons catabolism</keyword>
<dbReference type="SUPFAM" id="SSF46689">
    <property type="entry name" value="Homeodomain-like"/>
    <property type="match status" value="1"/>
</dbReference>
<evidence type="ECO:0000313" key="13">
    <source>
        <dbReference type="Proteomes" id="UP000242175"/>
    </source>
</evidence>
<evidence type="ECO:0000256" key="6">
    <source>
        <dbReference type="ARBA" id="ARBA00022840"/>
    </source>
</evidence>
<sequence length="512" mass="60032">MLSEINRKIMYIQIVIKNDVGVCFYQILDVFNKLNMRIVKTISKENTLQIEFENVHFKVFSELMKALREIELISDVKTVSFLYDSLHEDSNNLLYKIINENIISLNHKYQIINLSNLAIKTLKLNAKNQKTNFIGESILDFIPGYSDSLKKTNKTLLELNNHKYIAKTYPLKEKDMVNNHKGYILKLEAYDKKILKRKFEAIFFEDLIGESKLFLNTIEVLKNYANVNEPLFLYGETGTGKEILARCSHNYSERKNFPFIVISCASIPDYCLETELFGIKVLSSGRVSRGIFELANGGTVFFDNASEMSSTFQTKLLRLLETKTFRRVGSEEEIKVDVKIICSAQMKLKTLMNQGLFRKDLYYRLNALSIDIPPLRYRKNDITLFCKYFFKEYSHKQTYEAFINKYPQFEKEVLQNFWYGNIRELKNYLLNKIFDVNTSNTFYVDEIDSQQSLLNQLEYEKRSLDVIMKNYEAKIFESLYKNYPSTRKLAKRLGISHTAVANKLKEYVIKLN</sequence>
<dbReference type="GO" id="GO:0005524">
    <property type="term" value="F:ATP binding"/>
    <property type="evidence" value="ECO:0007669"/>
    <property type="project" value="UniProtKB-KW"/>
</dbReference>
<dbReference type="GO" id="GO:0006355">
    <property type="term" value="P:regulation of DNA-templated transcription"/>
    <property type="evidence" value="ECO:0007669"/>
    <property type="project" value="InterPro"/>
</dbReference>
<dbReference type="Pfam" id="PF18024">
    <property type="entry name" value="HTH_50"/>
    <property type="match status" value="1"/>
</dbReference>
<evidence type="ECO:0000256" key="1">
    <source>
        <dbReference type="ARBA" id="ARBA00004496"/>
    </source>
</evidence>
<evidence type="ECO:0000256" key="9">
    <source>
        <dbReference type="ARBA" id="ARBA00023163"/>
    </source>
</evidence>
<evidence type="ECO:0000256" key="3">
    <source>
        <dbReference type="ARBA" id="ARBA00022491"/>
    </source>
</evidence>
<dbReference type="InterPro" id="IPR002078">
    <property type="entry name" value="Sigma_54_int"/>
</dbReference>
<dbReference type="PROSITE" id="PS50045">
    <property type="entry name" value="SIGMA54_INTERACT_4"/>
    <property type="match status" value="1"/>
</dbReference>
<dbReference type="NCBIfam" id="TIGR04381">
    <property type="entry name" value="HTH_TypR"/>
    <property type="match status" value="1"/>
</dbReference>
<dbReference type="PROSITE" id="PS00675">
    <property type="entry name" value="SIGMA54_INTERACT_1"/>
    <property type="match status" value="1"/>
</dbReference>
<dbReference type="PANTHER" id="PTHR32071">
    <property type="entry name" value="TRANSCRIPTIONAL REGULATORY PROTEIN"/>
    <property type="match status" value="1"/>
</dbReference>
<dbReference type="FunFam" id="3.40.50.300:FF:000006">
    <property type="entry name" value="DNA-binding transcriptional regulator NtrC"/>
    <property type="match status" value="1"/>
</dbReference>
<dbReference type="InterPro" id="IPR030828">
    <property type="entry name" value="HTH_TyrR"/>
</dbReference>
<keyword evidence="8" id="KW-0238">DNA-binding</keyword>
<dbReference type="InterPro" id="IPR027417">
    <property type="entry name" value="P-loop_NTPase"/>
</dbReference>
<dbReference type="Gene3D" id="3.40.50.300">
    <property type="entry name" value="P-loop containing nucleotide triphosphate hydrolases"/>
    <property type="match status" value="1"/>
</dbReference>
<dbReference type="SMART" id="SM00382">
    <property type="entry name" value="AAA"/>
    <property type="match status" value="1"/>
</dbReference>
<keyword evidence="7" id="KW-0805">Transcription regulation</keyword>
<dbReference type="Pfam" id="PF25601">
    <property type="entry name" value="AAA_lid_14"/>
    <property type="match status" value="1"/>
</dbReference>
<evidence type="ECO:0000256" key="7">
    <source>
        <dbReference type="ARBA" id="ARBA00023015"/>
    </source>
</evidence>
<name>A0A220VEL2_9GAMM</name>
<keyword evidence="6" id="KW-0067">ATP-binding</keyword>
<dbReference type="Gene3D" id="1.10.10.60">
    <property type="entry name" value="Homeodomain-like"/>
    <property type="match status" value="1"/>
</dbReference>
<dbReference type="GO" id="GO:0005737">
    <property type="term" value="C:cytoplasm"/>
    <property type="evidence" value="ECO:0007669"/>
    <property type="project" value="UniProtKB-SubCell"/>
</dbReference>
<dbReference type="Pfam" id="PF00158">
    <property type="entry name" value="Sigma54_activat"/>
    <property type="match status" value="1"/>
</dbReference>
<evidence type="ECO:0000256" key="2">
    <source>
        <dbReference type="ARBA" id="ARBA00022490"/>
    </source>
</evidence>
<organism evidence="12 13">
    <name type="scientific">Paraphotobacterium marinum</name>
    <dbReference type="NCBI Taxonomy" id="1755811"/>
    <lineage>
        <taxon>Bacteria</taxon>
        <taxon>Pseudomonadati</taxon>
        <taxon>Pseudomonadota</taxon>
        <taxon>Gammaproteobacteria</taxon>
        <taxon>Vibrionales</taxon>
        <taxon>Vibrionaceae</taxon>
        <taxon>Paraphotobacterium</taxon>
    </lineage>
</organism>
<dbReference type="Gene3D" id="1.10.8.60">
    <property type="match status" value="1"/>
</dbReference>
<dbReference type="EMBL" id="CP022355">
    <property type="protein sequence ID" value="ASK78622.1"/>
    <property type="molecule type" value="Genomic_DNA"/>
</dbReference>
<keyword evidence="2" id="KW-0963">Cytoplasm</keyword>
<evidence type="ECO:0000256" key="5">
    <source>
        <dbReference type="ARBA" id="ARBA00022797"/>
    </source>
</evidence>
<gene>
    <name evidence="12" type="ORF">CF386_06200</name>
</gene>
<comment type="subcellular location">
    <subcellularLocation>
        <location evidence="1">Cytoplasm</location>
    </subcellularLocation>
</comment>
<protein>
    <recommendedName>
        <fullName evidence="10">HTH-type transcriptional regulatory protein TyrR</fullName>
    </recommendedName>
</protein>
<dbReference type="GO" id="GO:0003677">
    <property type="term" value="F:DNA binding"/>
    <property type="evidence" value="ECO:0007669"/>
    <property type="project" value="UniProtKB-KW"/>
</dbReference>
<reference evidence="12 13" key="1">
    <citation type="journal article" date="2016" name="Int. J. Syst. Evol. Microbiol.">
        <title>Paraphotobacterium marinum gen. nov., sp. nov., a member of the family Vibrionaceae, isolated from surface seawater.</title>
        <authorList>
            <person name="Huang Z."/>
            <person name="Dong C."/>
            <person name="Shao Z."/>
        </authorList>
    </citation>
    <scope>NUCLEOTIDE SEQUENCE [LARGE SCALE GENOMIC DNA]</scope>
    <source>
        <strain evidence="12 13">NSCS20N07D</strain>
    </source>
</reference>
<keyword evidence="4" id="KW-0547">Nucleotide-binding</keyword>
<dbReference type="Gene3D" id="3.30.70.260">
    <property type="match status" value="1"/>
</dbReference>